<name>F0ZHE3_DICPU</name>
<evidence type="ECO:0000313" key="16">
    <source>
        <dbReference type="EMBL" id="EGC36669.1"/>
    </source>
</evidence>
<dbReference type="InterPro" id="IPR050629">
    <property type="entry name" value="STE20/SPS1-PAK"/>
</dbReference>
<keyword evidence="7 13" id="KW-0547">Nucleotide-binding</keyword>
<feature type="domain" description="Protein kinase" evidence="15">
    <location>
        <begin position="392"/>
        <end position="643"/>
    </location>
</feature>
<dbReference type="SMART" id="SM00220">
    <property type="entry name" value="S_TKc"/>
    <property type="match status" value="1"/>
</dbReference>
<evidence type="ECO:0000256" key="1">
    <source>
        <dbReference type="ARBA" id="ARBA00001946"/>
    </source>
</evidence>
<evidence type="ECO:0000256" key="3">
    <source>
        <dbReference type="ARBA" id="ARBA00012513"/>
    </source>
</evidence>
<feature type="compositionally biased region" description="Polar residues" evidence="14">
    <location>
        <begin position="278"/>
        <end position="289"/>
    </location>
</feature>
<dbReference type="PROSITE" id="PS00107">
    <property type="entry name" value="PROTEIN_KINASE_ATP"/>
    <property type="match status" value="1"/>
</dbReference>
<keyword evidence="17" id="KW-1185">Reference proteome</keyword>
<feature type="region of interest" description="Disordered" evidence="14">
    <location>
        <begin position="667"/>
        <end position="706"/>
    </location>
</feature>
<feature type="compositionally biased region" description="Polar residues" evidence="14">
    <location>
        <begin position="321"/>
        <end position="330"/>
    </location>
</feature>
<dbReference type="GO" id="GO:0005524">
    <property type="term" value="F:ATP binding"/>
    <property type="evidence" value="ECO:0007669"/>
    <property type="project" value="UniProtKB-UniRule"/>
</dbReference>
<dbReference type="STRING" id="5786.F0ZHE3"/>
<keyword evidence="9 13" id="KW-0067">ATP-binding</keyword>
<feature type="compositionally biased region" description="Acidic residues" evidence="14">
    <location>
        <begin position="732"/>
        <end position="755"/>
    </location>
</feature>
<feature type="region of interest" description="Disordered" evidence="14">
    <location>
        <begin position="1093"/>
        <end position="1134"/>
    </location>
</feature>
<proteinExistence type="inferred from homology"/>
<evidence type="ECO:0000256" key="14">
    <source>
        <dbReference type="SAM" id="MobiDB-lite"/>
    </source>
</evidence>
<evidence type="ECO:0000256" key="12">
    <source>
        <dbReference type="ARBA" id="ARBA00048679"/>
    </source>
</evidence>
<evidence type="ECO:0000256" key="9">
    <source>
        <dbReference type="ARBA" id="ARBA00022840"/>
    </source>
</evidence>
<evidence type="ECO:0000256" key="10">
    <source>
        <dbReference type="ARBA" id="ARBA00022842"/>
    </source>
</evidence>
<comment type="similarity">
    <text evidence="2">Belongs to the protein kinase superfamily. STE Ser/Thr protein kinase family. STE20 subfamily.</text>
</comment>
<evidence type="ECO:0000256" key="8">
    <source>
        <dbReference type="ARBA" id="ARBA00022777"/>
    </source>
</evidence>
<comment type="catalytic activity">
    <reaction evidence="12">
        <text>L-seryl-[protein] + ATP = O-phospho-L-seryl-[protein] + ADP + H(+)</text>
        <dbReference type="Rhea" id="RHEA:17989"/>
        <dbReference type="Rhea" id="RHEA-COMP:9863"/>
        <dbReference type="Rhea" id="RHEA-COMP:11604"/>
        <dbReference type="ChEBI" id="CHEBI:15378"/>
        <dbReference type="ChEBI" id="CHEBI:29999"/>
        <dbReference type="ChEBI" id="CHEBI:30616"/>
        <dbReference type="ChEBI" id="CHEBI:83421"/>
        <dbReference type="ChEBI" id="CHEBI:456216"/>
        <dbReference type="EC" id="2.7.11.1"/>
    </reaction>
</comment>
<evidence type="ECO:0000256" key="7">
    <source>
        <dbReference type="ARBA" id="ARBA00022741"/>
    </source>
</evidence>
<evidence type="ECO:0000313" key="17">
    <source>
        <dbReference type="Proteomes" id="UP000001064"/>
    </source>
</evidence>
<organism evidence="16 17">
    <name type="scientific">Dictyostelium purpureum</name>
    <name type="common">Slime mold</name>
    <dbReference type="NCBI Taxonomy" id="5786"/>
    <lineage>
        <taxon>Eukaryota</taxon>
        <taxon>Amoebozoa</taxon>
        <taxon>Evosea</taxon>
        <taxon>Eumycetozoa</taxon>
        <taxon>Dictyostelia</taxon>
        <taxon>Dictyosteliales</taxon>
        <taxon>Dictyosteliaceae</taxon>
        <taxon>Dictyostelium</taxon>
    </lineage>
</organism>
<dbReference type="GO" id="GO:0005737">
    <property type="term" value="C:cytoplasm"/>
    <property type="evidence" value="ECO:0000318"/>
    <property type="project" value="GO_Central"/>
</dbReference>
<dbReference type="KEGG" id="dpp:DICPUDRAFT_150846"/>
<protein>
    <recommendedName>
        <fullName evidence="3">non-specific serine/threonine protein kinase</fullName>
        <ecNumber evidence="3">2.7.11.1</ecNumber>
    </recommendedName>
</protein>
<dbReference type="GeneID" id="10504218"/>
<comment type="catalytic activity">
    <reaction evidence="11">
        <text>L-threonyl-[protein] + ATP = O-phospho-L-threonyl-[protein] + ADP + H(+)</text>
        <dbReference type="Rhea" id="RHEA:46608"/>
        <dbReference type="Rhea" id="RHEA-COMP:11060"/>
        <dbReference type="Rhea" id="RHEA-COMP:11605"/>
        <dbReference type="ChEBI" id="CHEBI:15378"/>
        <dbReference type="ChEBI" id="CHEBI:30013"/>
        <dbReference type="ChEBI" id="CHEBI:30616"/>
        <dbReference type="ChEBI" id="CHEBI:61977"/>
        <dbReference type="ChEBI" id="CHEBI:456216"/>
        <dbReference type="EC" id="2.7.11.1"/>
    </reaction>
</comment>
<feature type="compositionally biased region" description="Low complexity" evidence="14">
    <location>
        <begin position="331"/>
        <end position="345"/>
    </location>
</feature>
<dbReference type="RefSeq" id="XP_003286837.1">
    <property type="nucleotide sequence ID" value="XM_003286789.1"/>
</dbReference>
<dbReference type="PROSITE" id="PS00108">
    <property type="entry name" value="PROTEIN_KINASE_ST"/>
    <property type="match status" value="1"/>
</dbReference>
<keyword evidence="5" id="KW-0808">Transferase</keyword>
<keyword evidence="4" id="KW-0723">Serine/threonine-protein kinase</keyword>
<feature type="compositionally biased region" description="Basic and acidic residues" evidence="14">
    <location>
        <begin position="304"/>
        <end position="316"/>
    </location>
</feature>
<keyword evidence="10" id="KW-0460">Magnesium</keyword>
<evidence type="ECO:0000256" key="11">
    <source>
        <dbReference type="ARBA" id="ARBA00047899"/>
    </source>
</evidence>
<dbReference type="GO" id="GO:0035556">
    <property type="term" value="P:intracellular signal transduction"/>
    <property type="evidence" value="ECO:0000318"/>
    <property type="project" value="GO_Central"/>
</dbReference>
<dbReference type="InterPro" id="IPR017441">
    <property type="entry name" value="Protein_kinase_ATP_BS"/>
</dbReference>
<feature type="region of interest" description="Disordered" evidence="14">
    <location>
        <begin position="1"/>
        <end position="188"/>
    </location>
</feature>
<feature type="compositionally biased region" description="Basic residues" evidence="14">
    <location>
        <begin position="349"/>
        <end position="359"/>
    </location>
</feature>
<evidence type="ECO:0000256" key="2">
    <source>
        <dbReference type="ARBA" id="ARBA00008874"/>
    </source>
</evidence>
<feature type="region of interest" description="Disordered" evidence="14">
    <location>
        <begin position="727"/>
        <end position="840"/>
    </location>
</feature>
<dbReference type="GO" id="GO:0046872">
    <property type="term" value="F:metal ion binding"/>
    <property type="evidence" value="ECO:0007669"/>
    <property type="project" value="UniProtKB-KW"/>
</dbReference>
<sequence>MSQPTPINNSGNGSKESLLQKVMKSPSTQNLLNQIHLSKDLNNSSSSVGVSSSTNSQSHPPNHSPPSPPKVTINKSISGDSSDSLIDNSGEPNSHPPNYTPPVPPKNSNRANSTTLSDNESFEDSSNNNGHNPVMRTESSISIISNSSSGSASNDNQPINNQNLQRHSSNISMNTTDDSAEMDSLSTSMSSEFTDINLVGASDSGTLVGSSTTADLTTSTNTTPNNKKLTRKLAQFISSPKLLNSITSLPNTPTHLPNQENANSASCESSPGLISPRGSISNPSTSANNTPTIEKEKKKKKFLKKPDIFKSHKHSVDPAATATNESHGNGSLSPSSTSTNLSASSSDKKSHKKSHKKTKSTFDINTEISIPYNVIHKMHVDFDLKWTGHNDFKLDEKLGDGAYGSVYKGTHKDLGFTLAIKVIEMKESESQSLQNEINILKNCKSPNVVSYYGSLQHEDNVWILMDFCALGSIRDIIESTEKTLNESQISFVVKNTLKGLIYLHKQNIVHRDVKAANILLGEDCQVKIADFGVSEKLNGASQSKEMIGTPLWMAPEVILKKNYDYKADVWSLGITIIEMADGLPPHMDMNPMRAMKMVPIWPPPTFLEPKKWSPLLNDFLARCLNKDPEKRSSPIDLLCHPFLRKERSPEVLGDLVNQLFRIKKKKHDELKKQQKHSTVNSTANSNSDVDNSTETNGLGNDSYIPIDPSSVKLATVNIGTFNFKGNYTTCNEFDDDEEKNTEDVHEDDEEDEDVDPFSTTVFHGPKGIPVVTEEDDEDEDEDEDDEEEEDDDDEEISASGTMVRKKKKPSKQKKLPKSSSNNSNSGLHTPPSKSLPLLPPTLSNSNSSLFNVQTDFKALESKLVSYIDSSNKTLIQDIREDVKALENSIVSKLGKELALINLNFQQQLQQSLSPIISSLEELKKQQQQSQTQQHSQQSNSSFQPSSKQVSGDKKSVPMLSRQTSFKNSNGVSTASPSSSPSPSPSPSTLSTNVKLSSSPSSSTSIESQTQSPVSILRKSSTFVKPVVDDNVLSTSPNTNPTGRASPSVMKRFATLSSSGDSVLNNANIEKKPYDEELLNSMNPLVKDKVKMFETDTGNPTNNNNSNSNNGSTTPPLTPTLTSSVNNSNNNCNKK</sequence>
<dbReference type="FunCoup" id="F0ZHE3">
    <property type="interactions" value="104"/>
</dbReference>
<evidence type="ECO:0000259" key="15">
    <source>
        <dbReference type="PROSITE" id="PS50011"/>
    </source>
</evidence>
<dbReference type="InterPro" id="IPR000719">
    <property type="entry name" value="Prot_kinase_dom"/>
</dbReference>
<dbReference type="AlphaFoldDB" id="F0ZHE3"/>
<dbReference type="VEuPathDB" id="AmoebaDB:DICPUDRAFT_150846"/>
<feature type="binding site" evidence="13">
    <location>
        <position position="421"/>
    </location>
    <ligand>
        <name>ATP</name>
        <dbReference type="ChEBI" id="CHEBI:30616"/>
    </ligand>
</feature>
<feature type="compositionally biased region" description="Polar residues" evidence="14">
    <location>
        <begin position="960"/>
        <end position="974"/>
    </location>
</feature>
<dbReference type="OrthoDB" id="20444at2759"/>
<dbReference type="PROSITE" id="PS50011">
    <property type="entry name" value="PROTEIN_KINASE_DOM"/>
    <property type="match status" value="1"/>
</dbReference>
<feature type="compositionally biased region" description="Low complexity" evidence="14">
    <location>
        <begin position="1096"/>
        <end position="1134"/>
    </location>
</feature>
<comment type="cofactor">
    <cofactor evidence="1">
        <name>Mg(2+)</name>
        <dbReference type="ChEBI" id="CHEBI:18420"/>
    </cofactor>
</comment>
<keyword evidence="8" id="KW-0418">Kinase</keyword>
<feature type="compositionally biased region" description="Low complexity" evidence="14">
    <location>
        <begin position="42"/>
        <end position="61"/>
    </location>
</feature>
<feature type="region of interest" description="Disordered" evidence="14">
    <location>
        <begin position="923"/>
        <end position="1013"/>
    </location>
</feature>
<feature type="compositionally biased region" description="Acidic residues" evidence="14">
    <location>
        <begin position="772"/>
        <end position="796"/>
    </location>
</feature>
<dbReference type="FunFam" id="1.10.510.10:FF:000499">
    <property type="entry name" value="Serine/threonine-protein kinase KIC1"/>
    <property type="match status" value="1"/>
</dbReference>
<feature type="compositionally biased region" description="Low complexity" evidence="14">
    <location>
        <begin position="139"/>
        <end position="156"/>
    </location>
</feature>
<feature type="compositionally biased region" description="Low complexity" evidence="14">
    <location>
        <begin position="996"/>
        <end position="1012"/>
    </location>
</feature>
<dbReference type="GO" id="GO:0004674">
    <property type="term" value="F:protein serine/threonine kinase activity"/>
    <property type="evidence" value="ECO:0000318"/>
    <property type="project" value="GO_Central"/>
</dbReference>
<feature type="compositionally biased region" description="Polar residues" evidence="14">
    <location>
        <begin position="25"/>
        <end position="36"/>
    </location>
</feature>
<dbReference type="PANTHER" id="PTHR48012">
    <property type="entry name" value="STERILE20-LIKE KINASE, ISOFORM B-RELATED"/>
    <property type="match status" value="1"/>
</dbReference>
<dbReference type="PANTHER" id="PTHR48012:SF28">
    <property type="entry name" value="SERINE_THREONINE-PROTEIN KINASE PAKE-RELATED"/>
    <property type="match status" value="1"/>
</dbReference>
<evidence type="ECO:0000256" key="6">
    <source>
        <dbReference type="ARBA" id="ARBA00022723"/>
    </source>
</evidence>
<dbReference type="InterPro" id="IPR008271">
    <property type="entry name" value="Ser/Thr_kinase_AS"/>
</dbReference>
<feature type="compositionally biased region" description="Polar residues" evidence="14">
    <location>
        <begin position="1"/>
        <end position="17"/>
    </location>
</feature>
<evidence type="ECO:0000256" key="4">
    <source>
        <dbReference type="ARBA" id="ARBA00022527"/>
    </source>
</evidence>
<dbReference type="EMBL" id="GL871020">
    <property type="protein sequence ID" value="EGC36669.1"/>
    <property type="molecule type" value="Genomic_DNA"/>
</dbReference>
<feature type="compositionally biased region" description="Polar residues" evidence="14">
    <location>
        <begin position="248"/>
        <end position="269"/>
    </location>
</feature>
<reference evidence="17" key="1">
    <citation type="journal article" date="2011" name="Genome Biol.">
        <title>Comparative genomics of the social amoebae Dictyostelium discoideum and Dictyostelium purpureum.</title>
        <authorList>
            <consortium name="US DOE Joint Genome Institute (JGI-PGF)"/>
            <person name="Sucgang R."/>
            <person name="Kuo A."/>
            <person name="Tian X."/>
            <person name="Salerno W."/>
            <person name="Parikh A."/>
            <person name="Feasley C.L."/>
            <person name="Dalin E."/>
            <person name="Tu H."/>
            <person name="Huang E."/>
            <person name="Barry K."/>
            <person name="Lindquist E."/>
            <person name="Shapiro H."/>
            <person name="Bruce D."/>
            <person name="Schmutz J."/>
            <person name="Salamov A."/>
            <person name="Fey P."/>
            <person name="Gaudet P."/>
            <person name="Anjard C."/>
            <person name="Babu M.M."/>
            <person name="Basu S."/>
            <person name="Bushmanova Y."/>
            <person name="van der Wel H."/>
            <person name="Katoh-Kurasawa M."/>
            <person name="Dinh C."/>
            <person name="Coutinho P.M."/>
            <person name="Saito T."/>
            <person name="Elias M."/>
            <person name="Schaap P."/>
            <person name="Kay R.R."/>
            <person name="Henrissat B."/>
            <person name="Eichinger L."/>
            <person name="Rivero F."/>
            <person name="Putnam N.H."/>
            <person name="West C.M."/>
            <person name="Loomis W.F."/>
            <person name="Chisholm R.L."/>
            <person name="Shaulsky G."/>
            <person name="Strassmann J.E."/>
            <person name="Queller D.C."/>
            <person name="Kuspa A."/>
            <person name="Grigoriev I.V."/>
        </authorList>
    </citation>
    <scope>NUCLEOTIDE SEQUENCE [LARGE SCALE GENOMIC DNA]</scope>
    <source>
        <strain evidence="17">QSDP1</strain>
    </source>
</reference>
<dbReference type="Pfam" id="PF00069">
    <property type="entry name" value="Pkinase"/>
    <property type="match status" value="1"/>
</dbReference>
<evidence type="ECO:0000256" key="13">
    <source>
        <dbReference type="PROSITE-ProRule" id="PRU10141"/>
    </source>
</evidence>
<dbReference type="eggNOG" id="KOG0574">
    <property type="taxonomic scope" value="Eukaryota"/>
</dbReference>
<keyword evidence="6" id="KW-0479">Metal-binding</keyword>
<feature type="region of interest" description="Disordered" evidence="14">
    <location>
        <begin position="248"/>
        <end position="359"/>
    </location>
</feature>
<dbReference type="OMA" id="DDYQERH"/>
<dbReference type="Proteomes" id="UP000001064">
    <property type="component" value="Unassembled WGS sequence"/>
</dbReference>
<feature type="compositionally biased region" description="Low complexity" evidence="14">
    <location>
        <begin position="73"/>
        <end position="93"/>
    </location>
</feature>
<dbReference type="EC" id="2.7.11.1" evidence="3"/>
<feature type="compositionally biased region" description="Low complexity" evidence="14">
    <location>
        <begin position="817"/>
        <end position="840"/>
    </location>
</feature>
<feature type="compositionally biased region" description="Basic residues" evidence="14">
    <location>
        <begin position="803"/>
        <end position="816"/>
    </location>
</feature>
<feature type="compositionally biased region" description="Pro residues" evidence="14">
    <location>
        <begin position="94"/>
        <end position="105"/>
    </location>
</feature>
<accession>F0ZHE3</accession>
<evidence type="ECO:0000256" key="5">
    <source>
        <dbReference type="ARBA" id="ARBA00022679"/>
    </source>
</evidence>
<dbReference type="InParanoid" id="F0ZHE3"/>
<dbReference type="SUPFAM" id="SSF56112">
    <property type="entry name" value="Protein kinase-like (PK-like)"/>
    <property type="match status" value="1"/>
</dbReference>
<feature type="compositionally biased region" description="Polar residues" evidence="14">
    <location>
        <begin position="157"/>
        <end position="177"/>
    </location>
</feature>
<dbReference type="Gene3D" id="1.10.510.10">
    <property type="entry name" value="Transferase(Phosphotransferase) domain 1"/>
    <property type="match status" value="1"/>
</dbReference>
<dbReference type="CDD" id="cd06612">
    <property type="entry name" value="STKc_MST1_2"/>
    <property type="match status" value="1"/>
</dbReference>
<feature type="compositionally biased region" description="Low complexity" evidence="14">
    <location>
        <begin position="923"/>
        <end position="949"/>
    </location>
</feature>
<feature type="compositionally biased region" description="Polar residues" evidence="14">
    <location>
        <begin position="677"/>
        <end position="699"/>
    </location>
</feature>
<gene>
    <name evidence="16" type="ORF">DICPUDRAFT_150846</name>
</gene>
<dbReference type="InterPro" id="IPR011009">
    <property type="entry name" value="Kinase-like_dom_sf"/>
</dbReference>